<sequence>MSTRLSCFAHRSEPFDDLSFDEWVDLAEAPALQASLNLYKELKQLGFTVFMLTGRSEYQRNATVKNLQLEGYSDWERLILRESSDQGKASDSLQISEEIGVNK</sequence>
<evidence type="ECO:0000256" key="1">
    <source>
        <dbReference type="ARBA" id="ARBA00022729"/>
    </source>
</evidence>
<dbReference type="Gene3D" id="3.40.50.1000">
    <property type="entry name" value="HAD superfamily/HAD-like"/>
    <property type="match status" value="1"/>
</dbReference>
<reference evidence="3" key="2">
    <citation type="journal article" date="2023" name="Int. J. Mol. Sci.">
        <title>De Novo Assembly and Annotation of 11 Diverse Shrub Willow (Salix) Genomes Reveals Novel Gene Organization in Sex-Linked Regions.</title>
        <authorList>
            <person name="Hyden B."/>
            <person name="Feng K."/>
            <person name="Yates T.B."/>
            <person name="Jawdy S."/>
            <person name="Cereghino C."/>
            <person name="Smart L.B."/>
            <person name="Muchero W."/>
        </authorList>
    </citation>
    <scope>NUCLEOTIDE SEQUENCE</scope>
    <source>
        <tissue evidence="3">Shoot tip</tissue>
    </source>
</reference>
<dbReference type="InterPro" id="IPR036412">
    <property type="entry name" value="HAD-like_sf"/>
</dbReference>
<evidence type="ECO:0000313" key="4">
    <source>
        <dbReference type="Proteomes" id="UP001151752"/>
    </source>
</evidence>
<gene>
    <name evidence="3" type="ORF">OIU74_028977</name>
</gene>
<dbReference type="PANTHER" id="PTHR31284">
    <property type="entry name" value="ACID PHOSPHATASE-LIKE PROTEIN"/>
    <property type="match status" value="1"/>
</dbReference>
<feature type="region of interest" description="Disordered" evidence="2">
    <location>
        <begin position="84"/>
        <end position="103"/>
    </location>
</feature>
<dbReference type="SUPFAM" id="SSF56784">
    <property type="entry name" value="HAD-like"/>
    <property type="match status" value="1"/>
</dbReference>
<dbReference type="InterPro" id="IPR023214">
    <property type="entry name" value="HAD_sf"/>
</dbReference>
<organism evidence="3 4">
    <name type="scientific">Salix koriyanagi</name>
    <dbReference type="NCBI Taxonomy" id="2511006"/>
    <lineage>
        <taxon>Eukaryota</taxon>
        <taxon>Viridiplantae</taxon>
        <taxon>Streptophyta</taxon>
        <taxon>Embryophyta</taxon>
        <taxon>Tracheophyta</taxon>
        <taxon>Spermatophyta</taxon>
        <taxon>Magnoliopsida</taxon>
        <taxon>eudicotyledons</taxon>
        <taxon>Gunneridae</taxon>
        <taxon>Pentapetalae</taxon>
        <taxon>rosids</taxon>
        <taxon>fabids</taxon>
        <taxon>Malpighiales</taxon>
        <taxon>Salicaceae</taxon>
        <taxon>Saliceae</taxon>
        <taxon>Salix</taxon>
    </lineage>
</organism>
<feature type="compositionally biased region" description="Polar residues" evidence="2">
    <location>
        <begin position="86"/>
        <end position="95"/>
    </location>
</feature>
<protein>
    <submittedName>
        <fullName evidence="3">ACID PHOSPHATASE-LIKE PROTEIN</fullName>
    </submittedName>
</protein>
<dbReference type="InterPro" id="IPR005519">
    <property type="entry name" value="Acid_phosphat_B-like"/>
</dbReference>
<dbReference type="EMBL" id="JAPFFM010000009">
    <property type="protein sequence ID" value="KAJ6746411.1"/>
    <property type="molecule type" value="Genomic_DNA"/>
</dbReference>
<name>A0A9Q0ZTT2_9ROSI</name>
<proteinExistence type="predicted"/>
<keyword evidence="4" id="KW-1185">Reference proteome</keyword>
<reference evidence="3" key="1">
    <citation type="submission" date="2022-11" db="EMBL/GenBank/DDBJ databases">
        <authorList>
            <person name="Hyden B.L."/>
            <person name="Feng K."/>
            <person name="Yates T."/>
            <person name="Jawdy S."/>
            <person name="Smart L.B."/>
            <person name="Muchero W."/>
        </authorList>
    </citation>
    <scope>NUCLEOTIDE SEQUENCE</scope>
    <source>
        <tissue evidence="3">Shoot tip</tissue>
    </source>
</reference>
<dbReference type="Pfam" id="PF03767">
    <property type="entry name" value="Acid_phosphat_B"/>
    <property type="match status" value="1"/>
</dbReference>
<comment type="caution">
    <text evidence="3">The sequence shown here is derived from an EMBL/GenBank/DDBJ whole genome shotgun (WGS) entry which is preliminary data.</text>
</comment>
<dbReference type="AlphaFoldDB" id="A0A9Q0ZTT2"/>
<dbReference type="PANTHER" id="PTHR31284:SF10">
    <property type="entry name" value="ACID PHOSPHATASE-LIKE PROTEIN"/>
    <property type="match status" value="1"/>
</dbReference>
<dbReference type="Proteomes" id="UP001151752">
    <property type="component" value="Chromosome 6"/>
</dbReference>
<evidence type="ECO:0000256" key="2">
    <source>
        <dbReference type="SAM" id="MobiDB-lite"/>
    </source>
</evidence>
<evidence type="ECO:0000313" key="3">
    <source>
        <dbReference type="EMBL" id="KAJ6746411.1"/>
    </source>
</evidence>
<keyword evidence="1" id="KW-0732">Signal</keyword>
<accession>A0A9Q0ZTT2</accession>